<reference evidence="1" key="1">
    <citation type="submission" date="2022-11" db="EMBL/GenBank/DDBJ databases">
        <title>Centuries of genome instability and evolution in soft-shell clam transmissible cancer (bioRxiv).</title>
        <authorList>
            <person name="Hart S.F.M."/>
            <person name="Yonemitsu M.A."/>
            <person name="Giersch R.M."/>
            <person name="Beal B.F."/>
            <person name="Arriagada G."/>
            <person name="Davis B.W."/>
            <person name="Ostrander E.A."/>
            <person name="Goff S.P."/>
            <person name="Metzger M.J."/>
        </authorList>
    </citation>
    <scope>NUCLEOTIDE SEQUENCE</scope>
    <source>
        <strain evidence="1">MELC-2E11</strain>
        <tissue evidence="1">Siphon/mantle</tissue>
    </source>
</reference>
<evidence type="ECO:0000313" key="1">
    <source>
        <dbReference type="EMBL" id="WAR28878.1"/>
    </source>
</evidence>
<organism evidence="1 2">
    <name type="scientific">Mya arenaria</name>
    <name type="common">Soft-shell clam</name>
    <dbReference type="NCBI Taxonomy" id="6604"/>
    <lineage>
        <taxon>Eukaryota</taxon>
        <taxon>Metazoa</taxon>
        <taxon>Spiralia</taxon>
        <taxon>Lophotrochozoa</taxon>
        <taxon>Mollusca</taxon>
        <taxon>Bivalvia</taxon>
        <taxon>Autobranchia</taxon>
        <taxon>Heteroconchia</taxon>
        <taxon>Euheterodonta</taxon>
        <taxon>Imparidentia</taxon>
        <taxon>Neoheterodontei</taxon>
        <taxon>Myida</taxon>
        <taxon>Myoidea</taxon>
        <taxon>Myidae</taxon>
        <taxon>Mya</taxon>
    </lineage>
</organism>
<protein>
    <submittedName>
        <fullName evidence="1">Uncharacterized protein</fullName>
    </submittedName>
</protein>
<dbReference type="EMBL" id="CP111026">
    <property type="protein sequence ID" value="WAR28878.1"/>
    <property type="molecule type" value="Genomic_DNA"/>
</dbReference>
<name>A0ABY7G354_MYAAR</name>
<sequence length="75" mass="8598">MAQDVTYMQICAYGQEMHGNIARYTQTYVTKKTYTQDVTKKTFTQTDVTENNGNQYRYSLPQPPPISLALLAPKM</sequence>
<dbReference type="Proteomes" id="UP001164746">
    <property type="component" value="Chromosome 15"/>
</dbReference>
<keyword evidence="2" id="KW-1185">Reference proteome</keyword>
<gene>
    <name evidence="1" type="ORF">MAR_014582</name>
</gene>
<proteinExistence type="predicted"/>
<evidence type="ECO:0000313" key="2">
    <source>
        <dbReference type="Proteomes" id="UP001164746"/>
    </source>
</evidence>
<accession>A0ABY7G354</accession>